<accession>A0A0H5RH68</accession>
<feature type="non-terminal residue" evidence="1">
    <location>
        <position position="111"/>
    </location>
</feature>
<evidence type="ECO:0000313" key="1">
    <source>
        <dbReference type="EMBL" id="CRZ13086.1"/>
    </source>
</evidence>
<sequence>ERDENNAIKNAELQPSKTLNTDIRAMNTEHKTFKKKKYCSKCKKAGHMIDKCWIAHPELRQTRPKAQVHNNTNEEEEHVFTGFFAELKGEDDKDTMIVDSGANVSMTFDRS</sequence>
<protein>
    <recommendedName>
        <fullName evidence="2">CCHC-type domain-containing protein</fullName>
    </recommendedName>
</protein>
<evidence type="ECO:0008006" key="2">
    <source>
        <dbReference type="Google" id="ProtNLM"/>
    </source>
</evidence>
<feature type="non-terminal residue" evidence="1">
    <location>
        <position position="1"/>
    </location>
</feature>
<name>A0A0H5RH68_9EUKA</name>
<dbReference type="EMBL" id="HACM01012644">
    <property type="protein sequence ID" value="CRZ13086.1"/>
    <property type="molecule type" value="Transcribed_RNA"/>
</dbReference>
<dbReference type="AlphaFoldDB" id="A0A0H5RH68"/>
<reference evidence="1" key="1">
    <citation type="submission" date="2015-04" db="EMBL/GenBank/DDBJ databases">
        <title>The genome sequence of the plant pathogenic Rhizarian Plasmodiophora brassicae reveals insights in its biotrophic life cycle and the origin of chitin synthesis.</title>
        <authorList>
            <person name="Schwelm A."/>
            <person name="Fogelqvist J."/>
            <person name="Knaust A."/>
            <person name="Julke S."/>
            <person name="Lilja T."/>
            <person name="Dhandapani V."/>
            <person name="Bonilla-Rosso G."/>
            <person name="Karlsson M."/>
            <person name="Shevchenko A."/>
            <person name="Choi S.R."/>
            <person name="Kim H.G."/>
            <person name="Park J.Y."/>
            <person name="Lim Y.P."/>
            <person name="Ludwig-Muller J."/>
            <person name="Dixelius C."/>
        </authorList>
    </citation>
    <scope>NUCLEOTIDE SEQUENCE</scope>
    <source>
        <tissue evidence="1">Potato root galls</tissue>
    </source>
</reference>
<proteinExistence type="predicted"/>
<organism evidence="1">
    <name type="scientific">Spongospora subterranea</name>
    <dbReference type="NCBI Taxonomy" id="70186"/>
    <lineage>
        <taxon>Eukaryota</taxon>
        <taxon>Sar</taxon>
        <taxon>Rhizaria</taxon>
        <taxon>Endomyxa</taxon>
        <taxon>Phytomyxea</taxon>
        <taxon>Plasmodiophorida</taxon>
        <taxon>Plasmodiophoridae</taxon>
        <taxon>Spongospora</taxon>
    </lineage>
</organism>